<dbReference type="SUPFAM" id="SSF55729">
    <property type="entry name" value="Acyl-CoA N-acyltransferases (Nat)"/>
    <property type="match status" value="1"/>
</dbReference>
<dbReference type="GeneID" id="4988222"/>
<evidence type="ECO:0000313" key="3">
    <source>
        <dbReference type="RefSeq" id="XP_001397149.3"/>
    </source>
</evidence>
<feature type="domain" description="N-acetyltransferase" evidence="1">
    <location>
        <begin position="223"/>
        <end position="289"/>
    </location>
</feature>
<dbReference type="Pfam" id="PF22998">
    <property type="entry name" value="GNAT_LYC1-like"/>
    <property type="match status" value="1"/>
</dbReference>
<protein>
    <recommendedName>
        <fullName evidence="4">N-acetyltransferase domain-containing protein</fullName>
    </recommendedName>
</protein>
<dbReference type="VEuPathDB" id="FungiDB:An15g06210"/>
<dbReference type="CDD" id="cd04301">
    <property type="entry name" value="NAT_SF"/>
    <property type="match status" value="1"/>
</dbReference>
<sequence length="513" mass="58770">MRRSTSRGMRRNPIQASPSLSFFYRCACRRLSSAVGANRISCLRAHPSIIFGAPLAVLSGLRSNTFGVAPLLQTSALKTRRVVHSPFLAHLNLFHPLISKFHHQATRRTALFYQVDIMIAADNSYFNGKKLPQGDSPELVLVPATPGERIESIRLNSKAWKGRLDLETYIMRENHLYQQRLNKDGLTCWILVDRNEPEEHRTILGSCETYRKKAMLAHDGTVEDVLTHGIGSVYCRPDFRGKGYAKRMMQELSKKIETWKMETETRKCCLFTVLFSDIGKDFYAQFGWQPYMSCHFALPPVSEEDYASANAQANFPKTRILAAEDVHESICSEEVLQKERELLRAVSQKSSVPRIAIAPNFEHFEWHWAREEFYAERIHSDRELPRVKGAGEDSAGVYCAWNRSFGETPEENTLYILRWVYDEPTSPEQDEKIVKAMAAVLRRAQLEAHRWNMATVEFWNPTPLLRKAVALLDPKAEVVHREKSSIACLRWTGADHGLGANVEWHLNEKYAWC</sequence>
<dbReference type="KEGG" id="ang:An15g06210"/>
<feature type="domain" description="LYC1 C-terminal" evidence="2">
    <location>
        <begin position="307"/>
        <end position="513"/>
    </location>
</feature>
<dbReference type="InterPro" id="IPR000182">
    <property type="entry name" value="GNAT_dom"/>
</dbReference>
<dbReference type="PANTHER" id="PTHR34815:SF4">
    <property type="entry name" value="N-ACETYLTRANSFERASE DOMAIN-CONTAINING PROTEIN"/>
    <property type="match status" value="1"/>
</dbReference>
<reference evidence="3" key="2">
    <citation type="submission" date="2025-08" db="UniProtKB">
        <authorList>
            <consortium name="RefSeq"/>
        </authorList>
    </citation>
    <scope>IDENTIFICATION</scope>
</reference>
<name>A0AAJ6QH75_ASPNG</name>
<gene>
    <name evidence="3" type="ORF">An15g06210</name>
</gene>
<evidence type="ECO:0008006" key="4">
    <source>
        <dbReference type="Google" id="ProtNLM"/>
    </source>
</evidence>
<dbReference type="Gene3D" id="3.40.630.30">
    <property type="match status" value="1"/>
</dbReference>
<dbReference type="AlphaFoldDB" id="A0AAJ6QH75"/>
<proteinExistence type="predicted"/>
<dbReference type="InterPro" id="IPR053013">
    <property type="entry name" value="LAT"/>
</dbReference>
<dbReference type="InterPro" id="IPR016181">
    <property type="entry name" value="Acyl_CoA_acyltransferase"/>
</dbReference>
<evidence type="ECO:0000259" key="2">
    <source>
        <dbReference type="Pfam" id="PF22998"/>
    </source>
</evidence>
<dbReference type="RefSeq" id="XP_001397149.3">
    <property type="nucleotide sequence ID" value="XM_001397112.3"/>
</dbReference>
<reference evidence="3" key="1">
    <citation type="submission" date="2025-02" db="EMBL/GenBank/DDBJ databases">
        <authorList>
            <consortium name="NCBI Genome Project"/>
        </authorList>
    </citation>
    <scope>NUCLEOTIDE SEQUENCE</scope>
</reference>
<dbReference type="InterPro" id="IPR055100">
    <property type="entry name" value="GNAT_LYC1-like"/>
</dbReference>
<organism evidence="3">
    <name type="scientific">Aspergillus niger</name>
    <dbReference type="NCBI Taxonomy" id="5061"/>
    <lineage>
        <taxon>Eukaryota</taxon>
        <taxon>Fungi</taxon>
        <taxon>Dikarya</taxon>
        <taxon>Ascomycota</taxon>
        <taxon>Pezizomycotina</taxon>
        <taxon>Eurotiomycetes</taxon>
        <taxon>Eurotiomycetidae</taxon>
        <taxon>Eurotiales</taxon>
        <taxon>Aspergillaceae</taxon>
        <taxon>Aspergillus</taxon>
        <taxon>Aspergillus subgen. Circumdati</taxon>
    </lineage>
</organism>
<dbReference type="Pfam" id="PF13508">
    <property type="entry name" value="Acetyltransf_7"/>
    <property type="match status" value="1"/>
</dbReference>
<evidence type="ECO:0000259" key="1">
    <source>
        <dbReference type="Pfam" id="PF13508"/>
    </source>
</evidence>
<dbReference type="PANTHER" id="PTHR34815">
    <property type="entry name" value="LYSINE ACETYLTRANSFERASE"/>
    <property type="match status" value="1"/>
</dbReference>
<accession>A0AAJ6QH75</accession>